<reference evidence="2 3" key="1">
    <citation type="submission" date="2019-07" db="EMBL/GenBank/DDBJ databases">
        <title>R&amp;d 2014.</title>
        <authorList>
            <person name="Klenk H.-P."/>
        </authorList>
    </citation>
    <scope>NUCLEOTIDE SEQUENCE [LARGE SCALE GENOMIC DNA]</scope>
    <source>
        <strain evidence="2 3">DSM 43868</strain>
    </source>
</reference>
<evidence type="ECO:0008006" key="4">
    <source>
        <dbReference type="Google" id="ProtNLM"/>
    </source>
</evidence>
<protein>
    <recommendedName>
        <fullName evidence="4">ATP/GTP-binding protein</fullName>
    </recommendedName>
</protein>
<evidence type="ECO:0000313" key="2">
    <source>
        <dbReference type="EMBL" id="TWH67715.1"/>
    </source>
</evidence>
<proteinExistence type="predicted"/>
<accession>A0A562IAH7</accession>
<evidence type="ECO:0000313" key="3">
    <source>
        <dbReference type="Proteomes" id="UP000319825"/>
    </source>
</evidence>
<feature type="compositionally biased region" description="Low complexity" evidence="1">
    <location>
        <begin position="19"/>
        <end position="41"/>
    </location>
</feature>
<organism evidence="2 3">
    <name type="scientific">Micromonospora olivasterospora</name>
    <dbReference type="NCBI Taxonomy" id="1880"/>
    <lineage>
        <taxon>Bacteria</taxon>
        <taxon>Bacillati</taxon>
        <taxon>Actinomycetota</taxon>
        <taxon>Actinomycetes</taxon>
        <taxon>Micromonosporales</taxon>
        <taxon>Micromonosporaceae</taxon>
        <taxon>Micromonospora</taxon>
    </lineage>
</organism>
<gene>
    <name evidence="2" type="ORF">JD77_02699</name>
</gene>
<feature type="compositionally biased region" description="Gly residues" evidence="1">
    <location>
        <begin position="1"/>
        <end position="18"/>
    </location>
</feature>
<feature type="region of interest" description="Disordered" evidence="1">
    <location>
        <begin position="95"/>
        <end position="122"/>
    </location>
</feature>
<keyword evidence="3" id="KW-1185">Reference proteome</keyword>
<dbReference type="EMBL" id="VLKE01000001">
    <property type="protein sequence ID" value="TWH67715.1"/>
    <property type="molecule type" value="Genomic_DNA"/>
</dbReference>
<sequence length="352" mass="36510">MLTWGGGDVPGTAPGTGVGSPAARSRAAGASRRPGRLAAARTAGDARLRAARRLAGIGLALLLAAAAAPPAAAATTARAARAGGIECPVGQHDCNVWDDDPGTPARPGDGGDPGDGGGSDGGGKCQWNGRVIPCYDDLLGWFDNGSGCYYKLFAQQPPDTPEGKQWYEVTCNGGELGNWHAELRDAPPPGYGTPPDPEELARRALASISLLPPRLSVAPRKSKGPGLVGLPVWMWASPGVHYFGPLDASASDRGLTVSITAKVDRIVWDMDNGEKVECHGPGTPYEVNGAHAGQPSPDCGYDGYPRADTYDVSATTFWTVTWEGGGQSGEITQTRTSGTAQIQIDELQVVTR</sequence>
<dbReference type="AlphaFoldDB" id="A0A562IAH7"/>
<feature type="region of interest" description="Disordered" evidence="1">
    <location>
        <begin position="1"/>
        <end position="41"/>
    </location>
</feature>
<feature type="compositionally biased region" description="Gly residues" evidence="1">
    <location>
        <begin position="108"/>
        <end position="122"/>
    </location>
</feature>
<evidence type="ECO:0000256" key="1">
    <source>
        <dbReference type="SAM" id="MobiDB-lite"/>
    </source>
</evidence>
<comment type="caution">
    <text evidence="2">The sequence shown here is derived from an EMBL/GenBank/DDBJ whole genome shotgun (WGS) entry which is preliminary data.</text>
</comment>
<dbReference type="Proteomes" id="UP000319825">
    <property type="component" value="Unassembled WGS sequence"/>
</dbReference>
<name>A0A562IAH7_MICOL</name>